<feature type="compositionally biased region" description="Basic and acidic residues" evidence="1">
    <location>
        <begin position="342"/>
        <end position="352"/>
    </location>
</feature>
<reference evidence="2 3" key="1">
    <citation type="submission" date="2022-05" db="EMBL/GenBank/DDBJ databases">
        <title>A multi-omics perspective on studying reproductive biology in Daphnia sinensis.</title>
        <authorList>
            <person name="Jia J."/>
        </authorList>
    </citation>
    <scope>NUCLEOTIDE SEQUENCE [LARGE SCALE GENOMIC DNA]</scope>
    <source>
        <strain evidence="2 3">WSL</strain>
    </source>
</reference>
<feature type="region of interest" description="Disordered" evidence="1">
    <location>
        <begin position="267"/>
        <end position="287"/>
    </location>
</feature>
<evidence type="ECO:0000313" key="2">
    <source>
        <dbReference type="EMBL" id="KAI9562418.1"/>
    </source>
</evidence>
<feature type="region of interest" description="Disordered" evidence="1">
    <location>
        <begin position="312"/>
        <end position="352"/>
    </location>
</feature>
<evidence type="ECO:0000256" key="1">
    <source>
        <dbReference type="SAM" id="MobiDB-lite"/>
    </source>
</evidence>
<keyword evidence="3" id="KW-1185">Reference proteome</keyword>
<organism evidence="2 3">
    <name type="scientific">Daphnia sinensis</name>
    <dbReference type="NCBI Taxonomy" id="1820382"/>
    <lineage>
        <taxon>Eukaryota</taxon>
        <taxon>Metazoa</taxon>
        <taxon>Ecdysozoa</taxon>
        <taxon>Arthropoda</taxon>
        <taxon>Crustacea</taxon>
        <taxon>Branchiopoda</taxon>
        <taxon>Diplostraca</taxon>
        <taxon>Cladocera</taxon>
        <taxon>Anomopoda</taxon>
        <taxon>Daphniidae</taxon>
        <taxon>Daphnia</taxon>
        <taxon>Daphnia similis group</taxon>
    </lineage>
</organism>
<dbReference type="Proteomes" id="UP000820818">
    <property type="component" value="Linkage Group LG3"/>
</dbReference>
<name>A0AAD5LHI3_9CRUS</name>
<dbReference type="PANTHER" id="PTHR13361:SF1">
    <property type="entry name" value="WW DOMAIN-BINDING PROTEIN 11"/>
    <property type="match status" value="1"/>
</dbReference>
<accession>A0AAD5LHI3</accession>
<feature type="compositionally biased region" description="Low complexity" evidence="1">
    <location>
        <begin position="65"/>
        <end position="75"/>
    </location>
</feature>
<feature type="compositionally biased region" description="Polar residues" evidence="1">
    <location>
        <begin position="314"/>
        <end position="328"/>
    </location>
</feature>
<dbReference type="CDD" id="cd22249">
    <property type="entry name" value="UDM1_RNF168_RNF169-like"/>
    <property type="match status" value="1"/>
</dbReference>
<comment type="caution">
    <text evidence="2">The sequence shown here is derived from an EMBL/GenBank/DDBJ whole genome shotgun (WGS) entry which is preliminary data.</text>
</comment>
<dbReference type="AlphaFoldDB" id="A0AAD5LHI3"/>
<evidence type="ECO:0000313" key="3">
    <source>
        <dbReference type="Proteomes" id="UP000820818"/>
    </source>
</evidence>
<gene>
    <name evidence="2" type="ORF">GHT06_013388</name>
</gene>
<proteinExistence type="predicted"/>
<sequence>MGPKTLKQGKNPERGNTDRLKRLRTSGNMIHTKIDTVKALRAIYVRDFDSLEKRHDRYSAFVASGASSRHSSTSSRLAQIHEAGRKEKEAELMLQQIEDKTRRREEEDAKIRESVVNIRDLEDYRRQVENNRRQRELRDEIDRRRLSGTIMRQKLFNLTVDDQTGPTRAPSIVSGLSRASRISSQPSLSHNPIVLVTNHGNLAAATEHRHGPCDGSAMTTAMTTPLVGSTKRIPTPTRLFGQPVVTMPSTPKVGFLGQLRKAFTPRGPLTRSASVPHIPLNAGASNTSMTTGITNPTFSTPPFTSVITPPVTTSQPMPTVSNSVTPPTSGVPHGPTSIVPRLPHELPLRSLH</sequence>
<feature type="region of interest" description="Disordered" evidence="1">
    <location>
        <begin position="65"/>
        <end position="88"/>
    </location>
</feature>
<dbReference type="PANTHER" id="PTHR13361">
    <property type="entry name" value="WW DOMAIN-BINDING PROTEIN 11"/>
    <property type="match status" value="1"/>
</dbReference>
<dbReference type="EMBL" id="WJBH02000003">
    <property type="protein sequence ID" value="KAI9562418.1"/>
    <property type="molecule type" value="Genomic_DNA"/>
</dbReference>
<dbReference type="GO" id="GO:0005681">
    <property type="term" value="C:spliceosomal complex"/>
    <property type="evidence" value="ECO:0007669"/>
    <property type="project" value="TreeGrafter"/>
</dbReference>
<protein>
    <submittedName>
        <fullName evidence="2">Uncharacterized protein</fullName>
    </submittedName>
</protein>